<accession>A0A095A8F0</accession>
<dbReference type="AlphaFoldDB" id="A0A095A8F0"/>
<reference evidence="1" key="1">
    <citation type="journal article" date="2012" name="Nat. Genet.">
        <title>Whole-genome sequence of Schistosoma haematobium.</title>
        <authorList>
            <person name="Young N.D."/>
            <person name="Jex A.R."/>
            <person name="Li B."/>
            <person name="Liu S."/>
            <person name="Yang L."/>
            <person name="Xiong Z."/>
            <person name="Li Y."/>
            <person name="Cantacessi C."/>
            <person name="Hall R.S."/>
            <person name="Xu X."/>
            <person name="Chen F."/>
            <person name="Wu X."/>
            <person name="Zerlotini A."/>
            <person name="Oliveira G."/>
            <person name="Hofmann A."/>
            <person name="Zhang G."/>
            <person name="Fang X."/>
            <person name="Kang Y."/>
            <person name="Campbell B.E."/>
            <person name="Loukas A."/>
            <person name="Ranganathan S."/>
            <person name="Rollinson D."/>
            <person name="Rinaldi G."/>
            <person name="Brindley P.J."/>
            <person name="Yang H."/>
            <person name="Wang J."/>
            <person name="Wang J."/>
            <person name="Gasser R.B."/>
        </authorList>
    </citation>
    <scope>NUCLEOTIDE SEQUENCE [LARGE SCALE GENOMIC DNA]</scope>
</reference>
<proteinExistence type="predicted"/>
<dbReference type="InterPro" id="IPR036430">
    <property type="entry name" value="RNase_T2-like_sf"/>
</dbReference>
<gene>
    <name evidence="1" type="ORF">MS3_10609</name>
</gene>
<dbReference type="GO" id="GO:0033897">
    <property type="term" value="F:ribonuclease T2 activity"/>
    <property type="evidence" value="ECO:0007669"/>
    <property type="project" value="InterPro"/>
</dbReference>
<evidence type="ECO:0000313" key="1">
    <source>
        <dbReference type="EMBL" id="KGB42029.1"/>
    </source>
</evidence>
<protein>
    <submittedName>
        <fullName evidence="1">Uncharacterized protein</fullName>
    </submittedName>
</protein>
<sequence>MRAQSLCFLVSPLVIILHVGYSEINFQYYLFAVTWPPTFCEAKKAQKFS</sequence>
<dbReference type="EMBL" id="KL252342">
    <property type="protein sequence ID" value="KGB42029.1"/>
    <property type="molecule type" value="Genomic_DNA"/>
</dbReference>
<name>A0A095A8F0_SCHHA</name>
<dbReference type="GO" id="GO:0003723">
    <property type="term" value="F:RNA binding"/>
    <property type="evidence" value="ECO:0007669"/>
    <property type="project" value="InterPro"/>
</dbReference>
<organism evidence="1">
    <name type="scientific">Schistosoma haematobium</name>
    <name type="common">Blood fluke</name>
    <dbReference type="NCBI Taxonomy" id="6185"/>
    <lineage>
        <taxon>Eukaryota</taxon>
        <taxon>Metazoa</taxon>
        <taxon>Spiralia</taxon>
        <taxon>Lophotrochozoa</taxon>
        <taxon>Platyhelminthes</taxon>
        <taxon>Trematoda</taxon>
        <taxon>Digenea</taxon>
        <taxon>Strigeidida</taxon>
        <taxon>Schistosomatoidea</taxon>
        <taxon>Schistosomatidae</taxon>
        <taxon>Schistosoma</taxon>
    </lineage>
</organism>
<dbReference type="SUPFAM" id="SSF55895">
    <property type="entry name" value="Ribonuclease Rh-like"/>
    <property type="match status" value="1"/>
</dbReference>